<keyword evidence="3" id="KW-1185">Reference proteome</keyword>
<gene>
    <name evidence="2" type="ORF">G127AT_00085</name>
</gene>
<accession>A0A975IQ63</accession>
<feature type="domain" description="NAD-dependent epimerase/dehydratase" evidence="1">
    <location>
        <begin position="3"/>
        <end position="213"/>
    </location>
</feature>
<dbReference type="AlphaFoldDB" id="A0A975IQ63"/>
<dbReference type="InterPro" id="IPR050177">
    <property type="entry name" value="Lipid_A_modif_metabolic_enz"/>
</dbReference>
<dbReference type="PANTHER" id="PTHR43245:SF51">
    <property type="entry name" value="SHORT CHAIN DEHYDROGENASE_REDUCTASE FAMILY 42E, MEMBER 2"/>
    <property type="match status" value="1"/>
</dbReference>
<proteinExistence type="predicted"/>
<evidence type="ECO:0000313" key="3">
    <source>
        <dbReference type="Proteomes" id="UP000671914"/>
    </source>
</evidence>
<dbReference type="CDD" id="cd08946">
    <property type="entry name" value="SDR_e"/>
    <property type="match status" value="1"/>
</dbReference>
<dbReference type="SUPFAM" id="SSF51735">
    <property type="entry name" value="NAD(P)-binding Rossmann-fold domains"/>
    <property type="match status" value="1"/>
</dbReference>
<dbReference type="Pfam" id="PF01370">
    <property type="entry name" value="Epimerase"/>
    <property type="match status" value="1"/>
</dbReference>
<dbReference type="Gene3D" id="3.40.50.720">
    <property type="entry name" value="NAD(P)-binding Rossmann-like Domain"/>
    <property type="match status" value="1"/>
</dbReference>
<dbReference type="KEGG" id="aarc:G127AT_00085"/>
<dbReference type="EMBL" id="CP071696">
    <property type="protein sequence ID" value="QTX04716.1"/>
    <property type="molecule type" value="Genomic_DNA"/>
</dbReference>
<dbReference type="RefSeq" id="WP_210898587.1">
    <property type="nucleotide sequence ID" value="NZ_CP071696.1"/>
</dbReference>
<evidence type="ECO:0000313" key="2">
    <source>
        <dbReference type="EMBL" id="QTX04716.1"/>
    </source>
</evidence>
<reference evidence="2" key="1">
    <citation type="submission" date="2021-03" db="EMBL/GenBank/DDBJ databases">
        <title>Agromyces archimandritus sp. nov., isolated from the cockroach Archimandrita tessellata.</title>
        <authorList>
            <person name="Guzman J."/>
            <person name="Ortuzar M."/>
            <person name="Poehlein A."/>
            <person name="Daniel R."/>
            <person name="Trujillo M."/>
            <person name="Vilcinskas A."/>
        </authorList>
    </citation>
    <scope>NUCLEOTIDE SEQUENCE</scope>
    <source>
        <strain evidence="2">G127AT</strain>
    </source>
</reference>
<evidence type="ECO:0000259" key="1">
    <source>
        <dbReference type="Pfam" id="PF01370"/>
    </source>
</evidence>
<organism evidence="2 3">
    <name type="scientific">Agromyces archimandritae</name>
    <dbReference type="NCBI Taxonomy" id="2781962"/>
    <lineage>
        <taxon>Bacteria</taxon>
        <taxon>Bacillati</taxon>
        <taxon>Actinomycetota</taxon>
        <taxon>Actinomycetes</taxon>
        <taxon>Micrococcales</taxon>
        <taxon>Microbacteriaceae</taxon>
        <taxon>Agromyces</taxon>
    </lineage>
</organism>
<dbReference type="InterPro" id="IPR036291">
    <property type="entry name" value="NAD(P)-bd_dom_sf"/>
</dbReference>
<sequence>MRVAVTGASGFIGGAVATALADDGHRVTGYGRRVGGWSHPRGTYRVWNIGRGPLRDPERVDAVVHCAALSDDWARYEDALRVNRDGTRAVIRTFPGARIVQVSTSSVYDAFGPNVDEREDARPPRRYLSAYAATMALAEAELGGRDAAVLRPHAVYGPGDPLFLPSLVDAVRAGRLVLPDAGAVQHSLTHIDNLVDAVRLGIHAHGPRGVFNVTDAEPVRLSHAVAELLERRGTKVRISGVPTAAAMRGAHALERAARISGRRPPVTRHAVSRLGYERTFDLTAARERLGYRPRETNFEGAEAW</sequence>
<dbReference type="Proteomes" id="UP000671914">
    <property type="component" value="Chromosome"/>
</dbReference>
<dbReference type="PANTHER" id="PTHR43245">
    <property type="entry name" value="BIFUNCTIONAL POLYMYXIN RESISTANCE PROTEIN ARNA"/>
    <property type="match status" value="1"/>
</dbReference>
<name>A0A975IQ63_9MICO</name>
<dbReference type="InterPro" id="IPR001509">
    <property type="entry name" value="Epimerase_deHydtase"/>
</dbReference>
<protein>
    <submittedName>
        <fullName evidence="2">NAD(P)-dependent oxidoreductase</fullName>
    </submittedName>
</protein>